<proteinExistence type="inferred from homology"/>
<dbReference type="InterPro" id="IPR002347">
    <property type="entry name" value="SDR_fam"/>
</dbReference>
<feature type="domain" description="Ketoreductase" evidence="3">
    <location>
        <begin position="8"/>
        <end position="227"/>
    </location>
</feature>
<sequence length="253" mass="25761">MNSVESVPVTIITGGSRGIGAAIARKLAKAGHNIVITYQSNTVAAAEVSNDVRKAGQECLALQADMAVEADIVAAFEAAKKQFGRVTGLVNNAGITGWLGKITDQKSEDIQAVFDVNCVGLFLCCKYAAREMSISLGGNGGNIVNISSGAATIGGPNEYVHYAASKAAVDAATVGLSKELGQEGIRVNAVAPGAVYTDIHAAGGQPDKAERVGSGTPLGRAGQPEEIANAVAWLMSDEASYTTGAVLRVAGGR</sequence>
<dbReference type="InterPro" id="IPR036291">
    <property type="entry name" value="NAD(P)-bd_dom_sf"/>
</dbReference>
<dbReference type="PANTHER" id="PTHR43639:SF1">
    <property type="entry name" value="SHORT-CHAIN DEHYDROGENASE_REDUCTASE FAMILY PROTEIN"/>
    <property type="match status" value="1"/>
</dbReference>
<dbReference type="PANTHER" id="PTHR43639">
    <property type="entry name" value="OXIDOREDUCTASE, SHORT-CHAIN DEHYDROGENASE/REDUCTASE FAMILY (AFU_ORTHOLOGUE AFUA_5G02870)"/>
    <property type="match status" value="1"/>
</dbReference>
<name>A0A2T1A062_9ACTN</name>
<dbReference type="EMBL" id="PVUE01000007">
    <property type="protein sequence ID" value="PRZ41993.1"/>
    <property type="molecule type" value="Genomic_DNA"/>
</dbReference>
<dbReference type="InterPro" id="IPR057326">
    <property type="entry name" value="KR_dom"/>
</dbReference>
<dbReference type="CDD" id="cd05233">
    <property type="entry name" value="SDR_c"/>
    <property type="match status" value="1"/>
</dbReference>
<dbReference type="OrthoDB" id="517007at2"/>
<dbReference type="GO" id="GO:0016491">
    <property type="term" value="F:oxidoreductase activity"/>
    <property type="evidence" value="ECO:0007669"/>
    <property type="project" value="UniProtKB-KW"/>
</dbReference>
<dbReference type="FunFam" id="3.40.50.720:FF:000173">
    <property type="entry name" value="3-oxoacyl-[acyl-carrier protein] reductase"/>
    <property type="match status" value="1"/>
</dbReference>
<comment type="similarity">
    <text evidence="1">Belongs to the short-chain dehydrogenases/reductases (SDR) family.</text>
</comment>
<organism evidence="4 5">
    <name type="scientific">Antricoccus suffuscus</name>
    <dbReference type="NCBI Taxonomy" id="1629062"/>
    <lineage>
        <taxon>Bacteria</taxon>
        <taxon>Bacillati</taxon>
        <taxon>Actinomycetota</taxon>
        <taxon>Actinomycetes</taxon>
        <taxon>Geodermatophilales</taxon>
        <taxon>Antricoccaceae</taxon>
        <taxon>Antricoccus</taxon>
    </lineage>
</organism>
<evidence type="ECO:0000313" key="5">
    <source>
        <dbReference type="Proteomes" id="UP000237752"/>
    </source>
</evidence>
<gene>
    <name evidence="4" type="ORF">CLV47_107121</name>
</gene>
<dbReference type="Gene3D" id="3.40.50.720">
    <property type="entry name" value="NAD(P)-binding Rossmann-like Domain"/>
    <property type="match status" value="1"/>
</dbReference>
<evidence type="ECO:0000259" key="3">
    <source>
        <dbReference type="SMART" id="SM00822"/>
    </source>
</evidence>
<keyword evidence="2" id="KW-0560">Oxidoreductase</keyword>
<dbReference type="PRINTS" id="PR00080">
    <property type="entry name" value="SDRFAMILY"/>
</dbReference>
<dbReference type="AlphaFoldDB" id="A0A2T1A062"/>
<protein>
    <submittedName>
        <fullName evidence="4">NAD(P)-dependent dehydrogenase (Short-subunit alcohol dehydrogenase family)</fullName>
    </submittedName>
</protein>
<accession>A0A2T1A062</accession>
<dbReference type="Proteomes" id="UP000237752">
    <property type="component" value="Unassembled WGS sequence"/>
</dbReference>
<dbReference type="SUPFAM" id="SSF51735">
    <property type="entry name" value="NAD(P)-binding Rossmann-fold domains"/>
    <property type="match status" value="1"/>
</dbReference>
<evidence type="ECO:0000256" key="1">
    <source>
        <dbReference type="ARBA" id="ARBA00006484"/>
    </source>
</evidence>
<dbReference type="Pfam" id="PF13561">
    <property type="entry name" value="adh_short_C2"/>
    <property type="match status" value="1"/>
</dbReference>
<keyword evidence="5" id="KW-1185">Reference proteome</keyword>
<comment type="caution">
    <text evidence="4">The sequence shown here is derived from an EMBL/GenBank/DDBJ whole genome shotgun (WGS) entry which is preliminary data.</text>
</comment>
<evidence type="ECO:0000256" key="2">
    <source>
        <dbReference type="ARBA" id="ARBA00023002"/>
    </source>
</evidence>
<dbReference type="SMART" id="SM00822">
    <property type="entry name" value="PKS_KR"/>
    <property type="match status" value="1"/>
</dbReference>
<dbReference type="RefSeq" id="WP_106348938.1">
    <property type="nucleotide sequence ID" value="NZ_PVUE01000007.1"/>
</dbReference>
<dbReference type="PRINTS" id="PR00081">
    <property type="entry name" value="GDHRDH"/>
</dbReference>
<reference evidence="4 5" key="1">
    <citation type="submission" date="2018-03" db="EMBL/GenBank/DDBJ databases">
        <title>Genomic Encyclopedia of Archaeal and Bacterial Type Strains, Phase II (KMG-II): from individual species to whole genera.</title>
        <authorList>
            <person name="Goeker M."/>
        </authorList>
    </citation>
    <scope>NUCLEOTIDE SEQUENCE [LARGE SCALE GENOMIC DNA]</scope>
    <source>
        <strain evidence="4 5">DSM 100065</strain>
    </source>
</reference>
<evidence type="ECO:0000313" key="4">
    <source>
        <dbReference type="EMBL" id="PRZ41993.1"/>
    </source>
</evidence>